<dbReference type="InterPro" id="IPR035069">
    <property type="entry name" value="TTHA1013/TTHA0281-like"/>
</dbReference>
<evidence type="ECO:0000313" key="3">
    <source>
        <dbReference type="Proteomes" id="UP000005277"/>
    </source>
</evidence>
<comment type="caution">
    <text evidence="2">The sequence shown here is derived from an EMBL/GenBank/DDBJ whole genome shotgun (WGS) entry which is preliminary data.</text>
</comment>
<evidence type="ECO:0000313" key="2">
    <source>
        <dbReference type="EMBL" id="EGC83342.1"/>
    </source>
</evidence>
<name>F0H2A2_9FIRM</name>
<organism evidence="2 3">
    <name type="scientific">Anaerococcus hydrogenalis ACS-025-V-Sch4</name>
    <dbReference type="NCBI Taxonomy" id="879306"/>
    <lineage>
        <taxon>Bacteria</taxon>
        <taxon>Bacillati</taxon>
        <taxon>Bacillota</taxon>
        <taxon>Tissierellia</taxon>
        <taxon>Tissierellales</taxon>
        <taxon>Peptoniphilaceae</taxon>
        <taxon>Anaerococcus</taxon>
    </lineage>
</organism>
<dbReference type="SUPFAM" id="SSF143100">
    <property type="entry name" value="TTHA1013/TTHA0281-like"/>
    <property type="match status" value="1"/>
</dbReference>
<keyword evidence="3" id="KW-1185">Reference proteome</keyword>
<proteinExistence type="predicted"/>
<dbReference type="Pfam" id="PF15919">
    <property type="entry name" value="HicB_lk_antitox"/>
    <property type="match status" value="1"/>
</dbReference>
<dbReference type="OrthoDB" id="5419659at2"/>
<reference evidence="2 3" key="1">
    <citation type="submission" date="2011-01" db="EMBL/GenBank/DDBJ databases">
        <authorList>
            <person name="Durkin A.S."/>
            <person name="Madupu R."/>
            <person name="Torralba M."/>
            <person name="Gillis M."/>
            <person name="Methe B."/>
            <person name="Sutton G."/>
            <person name="Nelson K.E."/>
        </authorList>
    </citation>
    <scope>NUCLEOTIDE SEQUENCE [LARGE SCALE GENOMIC DNA]</scope>
    <source>
        <strain evidence="2 3">ACS-025-V-Sch4</strain>
    </source>
</reference>
<gene>
    <name evidence="2" type="ORF">HMPREF9246_0262</name>
</gene>
<dbReference type="RefSeq" id="WP_004818056.1">
    <property type="nucleotide sequence ID" value="NZ_AEXN01000033.1"/>
</dbReference>
<dbReference type="Gene3D" id="3.30.160.250">
    <property type="match status" value="1"/>
</dbReference>
<feature type="domain" description="HicB-like antitoxin of toxin-antitoxin system" evidence="1">
    <location>
        <begin position="10"/>
        <end position="65"/>
    </location>
</feature>
<dbReference type="InterPro" id="IPR031807">
    <property type="entry name" value="HicB-like"/>
</dbReference>
<accession>F0H2A2</accession>
<dbReference type="EMBL" id="AEXN01000033">
    <property type="protein sequence ID" value="EGC83342.1"/>
    <property type="molecule type" value="Genomic_DNA"/>
</dbReference>
<sequence>MDKNYVTYGAIFTKEEDGGYSIDIPDIENCFTCSDTFEEGISMAQEVIGLVLYDYKDYPKMNVIDKSKLKNNQEVVYINVFLPYQFSLTKEVYKNKMLTLPTWLEMLAKQKNINFSRVLQEGLKEELNIK</sequence>
<dbReference type="AlphaFoldDB" id="F0H2A2"/>
<evidence type="ECO:0000259" key="1">
    <source>
        <dbReference type="Pfam" id="PF15919"/>
    </source>
</evidence>
<dbReference type="Proteomes" id="UP000005277">
    <property type="component" value="Unassembled WGS sequence"/>
</dbReference>
<protein>
    <submittedName>
        <fullName evidence="2">Toxin-antitoxin system, antitoxin component, HicB family</fullName>
    </submittedName>
</protein>